<protein>
    <submittedName>
        <fullName evidence="1">DUF5522 domain-containing protein</fullName>
    </submittedName>
</protein>
<gene>
    <name evidence="1" type="ORF">ACFQ5G_31765</name>
</gene>
<dbReference type="InterPro" id="IPR040807">
    <property type="entry name" value="DUF5522"/>
</dbReference>
<organism evidence="1 2">
    <name type="scientific">Actinoplanes sichuanensis</name>
    <dbReference type="NCBI Taxonomy" id="512349"/>
    <lineage>
        <taxon>Bacteria</taxon>
        <taxon>Bacillati</taxon>
        <taxon>Actinomycetota</taxon>
        <taxon>Actinomycetes</taxon>
        <taxon>Micromonosporales</taxon>
        <taxon>Micromonosporaceae</taxon>
        <taxon>Actinoplanes</taxon>
    </lineage>
</organism>
<evidence type="ECO:0000313" key="2">
    <source>
        <dbReference type="Proteomes" id="UP001597183"/>
    </source>
</evidence>
<accession>A0ABW4AH38</accession>
<dbReference type="RefSeq" id="WP_317790648.1">
    <property type="nucleotide sequence ID" value="NZ_AP028461.1"/>
</dbReference>
<proteinExistence type="predicted"/>
<dbReference type="Pfam" id="PF17653">
    <property type="entry name" value="DUF5522"/>
    <property type="match status" value="1"/>
</dbReference>
<reference evidence="2" key="1">
    <citation type="journal article" date="2019" name="Int. J. Syst. Evol. Microbiol.">
        <title>The Global Catalogue of Microorganisms (GCM) 10K type strain sequencing project: providing services to taxonomists for standard genome sequencing and annotation.</title>
        <authorList>
            <consortium name="The Broad Institute Genomics Platform"/>
            <consortium name="The Broad Institute Genome Sequencing Center for Infectious Disease"/>
            <person name="Wu L."/>
            <person name="Ma J."/>
        </authorList>
    </citation>
    <scope>NUCLEOTIDE SEQUENCE [LARGE SCALE GENOMIC DNA]</scope>
    <source>
        <strain evidence="2">CCM 7526</strain>
    </source>
</reference>
<dbReference type="Proteomes" id="UP001597183">
    <property type="component" value="Unassembled WGS sequence"/>
</dbReference>
<evidence type="ECO:0000313" key="1">
    <source>
        <dbReference type="EMBL" id="MFD1369940.1"/>
    </source>
</evidence>
<keyword evidence="2" id="KW-1185">Reference proteome</keyword>
<comment type="caution">
    <text evidence="1">The sequence shown here is derived from an EMBL/GenBank/DDBJ whole genome shotgun (WGS) entry which is preliminary data.</text>
</comment>
<sequence length="73" mass="7685">MNRPLTEPHPSRLAPDHPRRAEILAAHSAALDAGQAGYLDPDSGLFVLTAGFLSARGTCCSRGCRHCPYVGGP</sequence>
<name>A0ABW4AH38_9ACTN</name>
<dbReference type="EMBL" id="JBHTMK010000043">
    <property type="protein sequence ID" value="MFD1369940.1"/>
    <property type="molecule type" value="Genomic_DNA"/>
</dbReference>